<sequence>MLWWWIALYILAIAIPLVLALTKRIHLSLATILAGILLAASTIFIANRSGEVFWNFVLEHVVIIAAVLTVVVFILYLISNLTEDDDKMTLGEEMQDVGERLKHLARRLRG</sequence>
<dbReference type="EMBL" id="CP011127">
    <property type="protein sequence ID" value="AMU86662.1"/>
    <property type="molecule type" value="Genomic_DNA"/>
</dbReference>
<dbReference type="RefSeq" id="WP_015407787.1">
    <property type="nucleotide sequence ID" value="NZ_CP011127.1"/>
</dbReference>
<evidence type="ECO:0000313" key="2">
    <source>
        <dbReference type="EMBL" id="AMU86662.1"/>
    </source>
</evidence>
<gene>
    <name evidence="2" type="ORF">Dm11a5_0836</name>
</gene>
<dbReference type="Proteomes" id="UP000076394">
    <property type="component" value="Chromosome"/>
</dbReference>
<protein>
    <submittedName>
        <fullName evidence="2">Putative membrane protein</fullName>
    </submittedName>
</protein>
<proteinExistence type="predicted"/>
<organism evidence="2 3">
    <name type="scientific">Dehalococcoides mccartyi</name>
    <dbReference type="NCBI Taxonomy" id="61435"/>
    <lineage>
        <taxon>Bacteria</taxon>
        <taxon>Bacillati</taxon>
        <taxon>Chloroflexota</taxon>
        <taxon>Dehalococcoidia</taxon>
        <taxon>Dehalococcoidales</taxon>
        <taxon>Dehalococcoidaceae</taxon>
        <taxon>Dehalococcoides</taxon>
    </lineage>
</organism>
<feature type="transmembrane region" description="Helical" evidence="1">
    <location>
        <begin position="52"/>
        <end position="78"/>
    </location>
</feature>
<feature type="transmembrane region" description="Helical" evidence="1">
    <location>
        <begin position="6"/>
        <end position="22"/>
    </location>
</feature>
<keyword evidence="1" id="KW-1133">Transmembrane helix</keyword>
<evidence type="ECO:0000256" key="1">
    <source>
        <dbReference type="SAM" id="Phobius"/>
    </source>
</evidence>
<reference evidence="2 3" key="1">
    <citation type="submission" date="2015-03" db="EMBL/GenBank/DDBJ databases">
        <title>Genomic characterization of Dehalococcoides mccartyi strain 11a5, an unusal plasmid-containing chloroethene dechlorinator.</title>
        <authorList>
            <person name="Zhao S."/>
            <person name="Ding C."/>
            <person name="He J."/>
        </authorList>
    </citation>
    <scope>NUCLEOTIDE SEQUENCE [LARGE SCALE GENOMIC DNA]</scope>
    <source>
        <strain evidence="2 3">11a5</strain>
    </source>
</reference>
<dbReference type="PATRIC" id="fig|61435.8.peg.834"/>
<feature type="transmembrane region" description="Helical" evidence="1">
    <location>
        <begin position="29"/>
        <end position="46"/>
    </location>
</feature>
<evidence type="ECO:0000313" key="3">
    <source>
        <dbReference type="Proteomes" id="UP000076394"/>
    </source>
</evidence>
<name>A0A142VA62_9CHLR</name>
<accession>A0A142VA62</accession>
<dbReference type="AlphaFoldDB" id="A0A142VA62"/>
<keyword evidence="1" id="KW-0472">Membrane</keyword>
<keyword evidence="1" id="KW-0812">Transmembrane</keyword>